<proteinExistence type="predicted"/>
<dbReference type="AlphaFoldDB" id="A0AAJ1TZ13"/>
<gene>
    <name evidence="3" type="ORF">QE405_002270</name>
</gene>
<evidence type="ECO:0000256" key="2">
    <source>
        <dbReference type="SAM" id="Phobius"/>
    </source>
</evidence>
<keyword evidence="2" id="KW-1133">Transmembrane helix</keyword>
<dbReference type="EMBL" id="JAUTAN010000001">
    <property type="protein sequence ID" value="MDQ1104986.1"/>
    <property type="molecule type" value="Genomic_DNA"/>
</dbReference>
<sequence>MTDEPQRPSLEKNPDPEPTPGAGSWGPPPAQQQPYSQGYPQTPFPQGGPSQGQQPYGQPYGQQPYGAYPGGPAPYQPSPTPIPAHLLPPPDHPRAMTSMILGAVGLFIGLSTGIGFLLSPFAWAIGSGALKEIEASQGRIGGASAARAGKIMGIVGTVLLGLGVLALAGLITALVLTAGSTSP</sequence>
<dbReference type="Proteomes" id="UP001239215">
    <property type="component" value="Unassembled WGS sequence"/>
</dbReference>
<dbReference type="RefSeq" id="WP_307200804.1">
    <property type="nucleotide sequence ID" value="NZ_JAUTAN010000001.1"/>
</dbReference>
<comment type="caution">
    <text evidence="3">The sequence shown here is derived from an EMBL/GenBank/DDBJ whole genome shotgun (WGS) entry which is preliminary data.</text>
</comment>
<protein>
    <recommendedName>
        <fullName evidence="5">DUF4190 domain-containing protein</fullName>
    </recommendedName>
</protein>
<evidence type="ECO:0000256" key="1">
    <source>
        <dbReference type="SAM" id="MobiDB-lite"/>
    </source>
</evidence>
<organism evidence="3 4">
    <name type="scientific">Nocardioides zeae</name>
    <dbReference type="NCBI Taxonomy" id="1457234"/>
    <lineage>
        <taxon>Bacteria</taxon>
        <taxon>Bacillati</taxon>
        <taxon>Actinomycetota</taxon>
        <taxon>Actinomycetes</taxon>
        <taxon>Propionibacteriales</taxon>
        <taxon>Nocardioidaceae</taxon>
        <taxon>Nocardioides</taxon>
    </lineage>
</organism>
<feature type="region of interest" description="Disordered" evidence="1">
    <location>
        <begin position="1"/>
        <end position="90"/>
    </location>
</feature>
<feature type="compositionally biased region" description="Basic and acidic residues" evidence="1">
    <location>
        <begin position="1"/>
        <end position="15"/>
    </location>
</feature>
<feature type="transmembrane region" description="Helical" evidence="2">
    <location>
        <begin position="99"/>
        <end position="130"/>
    </location>
</feature>
<name>A0AAJ1TZ13_9ACTN</name>
<evidence type="ECO:0000313" key="4">
    <source>
        <dbReference type="Proteomes" id="UP001239215"/>
    </source>
</evidence>
<reference evidence="3" key="1">
    <citation type="submission" date="2023-07" db="EMBL/GenBank/DDBJ databases">
        <title>Functional and genomic diversity of the sorghum phyllosphere microbiome.</title>
        <authorList>
            <person name="Shade A."/>
        </authorList>
    </citation>
    <scope>NUCLEOTIDE SEQUENCE</scope>
    <source>
        <strain evidence="3">SORGH_AS_1067</strain>
    </source>
</reference>
<feature type="compositionally biased region" description="Low complexity" evidence="1">
    <location>
        <begin position="40"/>
        <end position="67"/>
    </location>
</feature>
<feature type="compositionally biased region" description="Pro residues" evidence="1">
    <location>
        <begin position="71"/>
        <end position="90"/>
    </location>
</feature>
<keyword evidence="2" id="KW-0812">Transmembrane</keyword>
<keyword evidence="2" id="KW-0472">Membrane</keyword>
<evidence type="ECO:0008006" key="5">
    <source>
        <dbReference type="Google" id="ProtNLM"/>
    </source>
</evidence>
<feature type="transmembrane region" description="Helical" evidence="2">
    <location>
        <begin position="151"/>
        <end position="176"/>
    </location>
</feature>
<accession>A0AAJ1TZ13</accession>
<evidence type="ECO:0000313" key="3">
    <source>
        <dbReference type="EMBL" id="MDQ1104986.1"/>
    </source>
</evidence>